<organism evidence="2 3">
    <name type="scientific">Virgisporangium aliadipatigenens</name>
    <dbReference type="NCBI Taxonomy" id="741659"/>
    <lineage>
        <taxon>Bacteria</taxon>
        <taxon>Bacillati</taxon>
        <taxon>Actinomycetota</taxon>
        <taxon>Actinomycetes</taxon>
        <taxon>Micromonosporales</taxon>
        <taxon>Micromonosporaceae</taxon>
        <taxon>Virgisporangium</taxon>
    </lineage>
</organism>
<protein>
    <recommendedName>
        <fullName evidence="1">HTH cro/C1-type domain-containing protein</fullName>
    </recommendedName>
</protein>
<evidence type="ECO:0000313" key="2">
    <source>
        <dbReference type="EMBL" id="GIJ47239.1"/>
    </source>
</evidence>
<dbReference type="CDD" id="cd00093">
    <property type="entry name" value="HTH_XRE"/>
    <property type="match status" value="1"/>
</dbReference>
<dbReference type="Proteomes" id="UP000619260">
    <property type="component" value="Unassembled WGS sequence"/>
</dbReference>
<reference evidence="2" key="1">
    <citation type="submission" date="2021-01" db="EMBL/GenBank/DDBJ databases">
        <title>Whole genome shotgun sequence of Virgisporangium aliadipatigenens NBRC 105644.</title>
        <authorList>
            <person name="Komaki H."/>
            <person name="Tamura T."/>
        </authorList>
    </citation>
    <scope>NUCLEOTIDE SEQUENCE</scope>
    <source>
        <strain evidence="2">NBRC 105644</strain>
    </source>
</reference>
<dbReference type="GO" id="GO:0003677">
    <property type="term" value="F:DNA binding"/>
    <property type="evidence" value="ECO:0007669"/>
    <property type="project" value="InterPro"/>
</dbReference>
<dbReference type="PROSITE" id="PS50943">
    <property type="entry name" value="HTH_CROC1"/>
    <property type="match status" value="1"/>
</dbReference>
<keyword evidence="3" id="KW-1185">Reference proteome</keyword>
<dbReference type="InterPro" id="IPR001387">
    <property type="entry name" value="Cro/C1-type_HTH"/>
</dbReference>
<feature type="domain" description="HTH cro/C1-type" evidence="1">
    <location>
        <begin position="6"/>
        <end position="72"/>
    </location>
</feature>
<evidence type="ECO:0000259" key="1">
    <source>
        <dbReference type="PROSITE" id="PS50943"/>
    </source>
</evidence>
<dbReference type="AlphaFoldDB" id="A0A8J3YKV4"/>
<dbReference type="InterPro" id="IPR010982">
    <property type="entry name" value="Lambda_DNA-bd_dom_sf"/>
</dbReference>
<accession>A0A8J3YKV4</accession>
<sequence>MFSRVLREYRIRYGFTQREVAEQLAALAWRKTNKMVAVDPQMVSKWERGTKLPSSRYRQLLCELIGVSHRQLVGAEPAPVPVIADTSVPNGDVPITVTVIIRTDDGVPQVRVSHLGVPVHGEGASS</sequence>
<gene>
    <name evidence="2" type="ORF">Val02_41250</name>
</gene>
<dbReference type="Pfam" id="PF13560">
    <property type="entry name" value="HTH_31"/>
    <property type="match status" value="1"/>
</dbReference>
<comment type="caution">
    <text evidence="2">The sequence shown here is derived from an EMBL/GenBank/DDBJ whole genome shotgun (WGS) entry which is preliminary data.</text>
</comment>
<evidence type="ECO:0000313" key="3">
    <source>
        <dbReference type="Proteomes" id="UP000619260"/>
    </source>
</evidence>
<dbReference type="SUPFAM" id="SSF47413">
    <property type="entry name" value="lambda repressor-like DNA-binding domains"/>
    <property type="match status" value="1"/>
</dbReference>
<dbReference type="Gene3D" id="1.10.260.40">
    <property type="entry name" value="lambda repressor-like DNA-binding domains"/>
    <property type="match status" value="1"/>
</dbReference>
<dbReference type="EMBL" id="BOPF01000014">
    <property type="protein sequence ID" value="GIJ47239.1"/>
    <property type="molecule type" value="Genomic_DNA"/>
</dbReference>
<dbReference type="RefSeq" id="WP_203900750.1">
    <property type="nucleotide sequence ID" value="NZ_BOPF01000014.1"/>
</dbReference>
<name>A0A8J3YKV4_9ACTN</name>
<proteinExistence type="predicted"/>